<evidence type="ECO:0000256" key="1">
    <source>
        <dbReference type="SAM" id="SignalP"/>
    </source>
</evidence>
<accession>A0A3L7AFG6</accession>
<proteinExistence type="predicted"/>
<comment type="caution">
    <text evidence="2">The sequence shown here is derived from an EMBL/GenBank/DDBJ whole genome shotgun (WGS) entry which is preliminary data.</text>
</comment>
<organism evidence="2 3">
    <name type="scientific">Xanthobacter tagetidis</name>
    <dbReference type="NCBI Taxonomy" id="60216"/>
    <lineage>
        <taxon>Bacteria</taxon>
        <taxon>Pseudomonadati</taxon>
        <taxon>Pseudomonadota</taxon>
        <taxon>Alphaproteobacteria</taxon>
        <taxon>Hyphomicrobiales</taxon>
        <taxon>Xanthobacteraceae</taxon>
        <taxon>Xanthobacter</taxon>
    </lineage>
</organism>
<dbReference type="InterPro" id="IPR010607">
    <property type="entry name" value="DUF1194"/>
</dbReference>
<feature type="chain" id="PRO_5018104837" evidence="1">
    <location>
        <begin position="22"/>
        <end position="269"/>
    </location>
</feature>
<evidence type="ECO:0000313" key="2">
    <source>
        <dbReference type="EMBL" id="RLP78480.1"/>
    </source>
</evidence>
<dbReference type="Pfam" id="PF06707">
    <property type="entry name" value="DUF1194"/>
    <property type="match status" value="1"/>
</dbReference>
<dbReference type="Proteomes" id="UP000269692">
    <property type="component" value="Unassembled WGS sequence"/>
</dbReference>
<dbReference type="Gene3D" id="3.40.50.410">
    <property type="entry name" value="von Willebrand factor, type A domain"/>
    <property type="match status" value="1"/>
</dbReference>
<keyword evidence="1" id="KW-0732">Signal</keyword>
<name>A0A3L7AFG6_9HYPH</name>
<dbReference type="EMBL" id="RCTF01000008">
    <property type="protein sequence ID" value="RLP78480.1"/>
    <property type="molecule type" value="Genomic_DNA"/>
</dbReference>
<reference evidence="2 3" key="1">
    <citation type="submission" date="2018-10" db="EMBL/GenBank/DDBJ databases">
        <title>Xanthobacter tagetidis genome sequencing and assembly.</title>
        <authorList>
            <person name="Maclea K.S."/>
            <person name="Goen A.E."/>
            <person name="Fatima S.A."/>
        </authorList>
    </citation>
    <scope>NUCLEOTIDE SEQUENCE [LARGE SCALE GENOMIC DNA]</scope>
    <source>
        <strain evidence="2 3">ATCC 700314</strain>
    </source>
</reference>
<dbReference type="SUPFAM" id="SSF53300">
    <property type="entry name" value="vWA-like"/>
    <property type="match status" value="1"/>
</dbReference>
<dbReference type="AlphaFoldDB" id="A0A3L7AFG6"/>
<feature type="signal peptide" evidence="1">
    <location>
        <begin position="1"/>
        <end position="21"/>
    </location>
</feature>
<dbReference type="InterPro" id="IPR036465">
    <property type="entry name" value="vWFA_dom_sf"/>
</dbReference>
<keyword evidence="3" id="KW-1185">Reference proteome</keyword>
<gene>
    <name evidence="2" type="ORF">D9R14_11805</name>
</gene>
<sequence>MGALAAGACLAGALLQGPAQAASPRDMEVDVELVLAVDVSYSMDVEEQALQREGYASALTSREFLDALRQGLNGRIAVAYIEWAGENEQQIVVNWRVIDGPDTARTYAEAIRAAPLRRVYRTSISGALLYSADQFDLNGYAGVRRVIDVSGDGVNNQGPPVAMARDAVVQRGITVNGLPLLLKRSASSAIDIPELDLYYEDCVIGGPGAFVIPVQHREEFARAIKTKLVLEVAGVQVPDAAGPIRRVADKAPRISCTIGEKIWLEHWSN</sequence>
<dbReference type="OrthoDB" id="9792179at2"/>
<dbReference type="CDD" id="cd00198">
    <property type="entry name" value="vWFA"/>
    <property type="match status" value="1"/>
</dbReference>
<evidence type="ECO:0000313" key="3">
    <source>
        <dbReference type="Proteomes" id="UP000269692"/>
    </source>
</evidence>
<protein>
    <submittedName>
        <fullName evidence="2">DUF1194 domain-containing protein</fullName>
    </submittedName>
</protein>